<feature type="region of interest" description="Disordered" evidence="1">
    <location>
        <begin position="439"/>
        <end position="470"/>
    </location>
</feature>
<dbReference type="GO" id="GO:0003713">
    <property type="term" value="F:transcription coactivator activity"/>
    <property type="evidence" value="ECO:0007669"/>
    <property type="project" value="TreeGrafter"/>
</dbReference>
<gene>
    <name evidence="2" type="ORF">Vretifemale_9938</name>
    <name evidence="3" type="ORF">Vretimale_9426</name>
</gene>
<feature type="region of interest" description="Disordered" evidence="1">
    <location>
        <begin position="863"/>
        <end position="898"/>
    </location>
</feature>
<feature type="compositionally biased region" description="Basic residues" evidence="1">
    <location>
        <begin position="954"/>
        <end position="965"/>
    </location>
</feature>
<feature type="compositionally biased region" description="Polar residues" evidence="1">
    <location>
        <begin position="1461"/>
        <end position="1476"/>
    </location>
</feature>
<protein>
    <recommendedName>
        <fullName evidence="6">Mediator complex subunit 15 KIX domain-containing protein</fullName>
    </recommendedName>
</protein>
<sequence length="1778" mass="182812">MHPTGDLALVTEGKRITLIKKIVEELKNIATDGGEDIGKDVQRTVVQLELDVYNSATSMGEYFNALGTRTTRLRTQLLQTAARAAGNTVAAVAAATTEPDAEEEVGGAHVVPGRGPVAQLLSDQPTRPQVGAQALNQSPSQPQQQPLHQHLQQPETAQTLQQQQQQQQGLQQQEQPQGAVGGMEGEVEEKGSHSTEGSCTVAIGRNGGSAAAATAVGVVSGAAGTPGRGPIQQMHMSNPAAEVVPYETLRLPGQDPASINEVANGARDPDAAVTTPESFGPAGPYGGAIGGPGTGLVPETGVHAAGGGIVFLYFSTSPRDEARRGDSGDRSSSGSGSVSFKPIPSELEPSQQQQPQPGPGPARLLPSHEFTGDRGEVGEFGGSGDGRDGEGDATRKLVQSQGATTSSWPQSAAMPPALHGTRHLAVVPSAEKLSVPVTTEWGGGSVQQGTTERLPPHHTPTVNDHATLPPQQLPPQLPQQQDVGEGQLLRTSSLTKAYLRLRPRAYQTASAGGAGLRDESGYINGPFECLTSTAGPLGPILRTASSPARAMDWLQPKQHQHQQQESLPLTQYGVPNRPRLEPSSQSDGAGATAQLQLRRRVSGSGDGRGGDRADVEDPTLPRVPYTFIRHASDSQVLAAREEQGYERWHGLTSREHRLGQPVLRLQPLRRSSSEVSPDGGAVRSKARTQVPVGRPSEAAVTAPAYGSSGGDCILELARLEGVLEGMQGPGSKVMPVAAVAATAMMTAPSPAAPPPRVPQATASFLGNSESAMVTSGPDILNVDTDMVDAFGCRGPPVAPAAPVPPPHTGPKSQLGPPGAHSFLGPTPQPMEPPSANRRLPDGPHQQVLLQQQQRLCLYPQQQGHNLQEQQHEAQQQRMEQLRFQQQQESRKASTLTSRDDFRQSLLPLQHRPSPSAGHTLSAEYSLIHSVSAALPPEGSAHGAGDHPGAFPQHQHQHQHRHRHRHQAEPSGLAPQLAALGNIWQPPSQPLPPPPQQQQEQLQQQQRLHQPQPGIEPHLEIRPAAGQRQTQLTQQPVHGQFPPLQLQQLLPAQQPSQVQHQQHHQSSQPHYSQTQQVAPGTFPVPPRRAKSPRASLEIRSPAMSALQLSLIGTTNGGGGGTRGSDGGGGGLGGRDSGVIPGNAVLHSSTSQMQGQGQRPLPPWSAGTLGAAVGTSAPGGGDAVFNIDQLVVRQVQETTAAVFRSQRMSSSSIAALGPSGHPLHSSSPQCRTPVLTLAPGSTTTAPTPTASYCGGGGGGASSLPPTFAAVPTASSASAASMSHLNAPAITLTIPRGQCGGGGNSSWNMTTSYSDRATAPVAAPFAVTSTAAVAVSTTGNNARPARSSWTTGQLHASVSVTPSPTDFGPTLAPTLGPLEAPAVSTVGPDGSIVAGRSHAAGFEMVDAGGGRVSGSCGGWTSCGTSAGGVANVSGTLPVPSLDVPSSCPTQVQEQRLQVQPQSQTEPHQFSLRPSVSQWPLQKHHQRQPQQTEPWVLPPRPPPPPPLGVESMDTGGSLGPNTAASLYDSSTDASPLFSATSNVQLAGGSTVSSGNLGFQGLSLQHQGMLQSTAAGVSASNLVDGSGGGGAACGVSDVFGGSPRAGSPMGHQIGILPFQGGLALVSPAQSGAAGLPSAPLTPISLGTDGGTTAPAAAATVIPMAGWGGSDVSAAAGSQPQLTGVWQSAFMELQGGPNHGALMPYGVAAMDVTVEGGGERDEGIDPASGLDSAVLAEAGAEAIPSAPSNEGNLLADISFLRGMATGSSSSGSGVGGDLSGSVVF</sequence>
<reference evidence="3" key="1">
    <citation type="journal article" date="2021" name="Proc. Natl. Acad. Sci. U.S.A.">
        <title>Three genomes in the algal genus Volvox reveal the fate of a haploid sex-determining region after a transition to homothallism.</title>
        <authorList>
            <person name="Yamamoto K."/>
            <person name="Hamaji T."/>
            <person name="Kawai-Toyooka H."/>
            <person name="Matsuzaki R."/>
            <person name="Takahashi F."/>
            <person name="Nishimura Y."/>
            <person name="Kawachi M."/>
            <person name="Noguchi H."/>
            <person name="Minakuchi Y."/>
            <person name="Umen J.G."/>
            <person name="Toyoda A."/>
            <person name="Nozaki H."/>
        </authorList>
    </citation>
    <scope>NUCLEOTIDE SEQUENCE</scope>
    <source>
        <strain evidence="3">NIES-3785</strain>
        <strain evidence="2">NIES-3786</strain>
    </source>
</reference>
<feature type="compositionally biased region" description="Pro residues" evidence="1">
    <location>
        <begin position="797"/>
        <end position="808"/>
    </location>
</feature>
<organism evidence="3 4">
    <name type="scientific">Volvox reticuliferus</name>
    <dbReference type="NCBI Taxonomy" id="1737510"/>
    <lineage>
        <taxon>Eukaryota</taxon>
        <taxon>Viridiplantae</taxon>
        <taxon>Chlorophyta</taxon>
        <taxon>core chlorophytes</taxon>
        <taxon>Chlorophyceae</taxon>
        <taxon>CS clade</taxon>
        <taxon>Chlamydomonadales</taxon>
        <taxon>Volvocaceae</taxon>
        <taxon>Volvox</taxon>
    </lineage>
</organism>
<feature type="compositionally biased region" description="Pro residues" evidence="1">
    <location>
        <begin position="1492"/>
        <end position="1503"/>
    </location>
</feature>
<dbReference type="GO" id="GO:0045944">
    <property type="term" value="P:positive regulation of transcription by RNA polymerase II"/>
    <property type="evidence" value="ECO:0007669"/>
    <property type="project" value="TreeGrafter"/>
</dbReference>
<comment type="caution">
    <text evidence="3">The sequence shown here is derived from an EMBL/GenBank/DDBJ whole genome shotgun (WGS) entry which is preliminary data.</text>
</comment>
<proteinExistence type="predicted"/>
<evidence type="ECO:0000313" key="4">
    <source>
        <dbReference type="Proteomes" id="UP000722791"/>
    </source>
</evidence>
<accession>A0A8J4GDF0</accession>
<keyword evidence="5" id="KW-1185">Reference proteome</keyword>
<dbReference type="Proteomes" id="UP000747110">
    <property type="component" value="Unassembled WGS sequence"/>
</dbReference>
<dbReference type="EMBL" id="BNCP01000020">
    <property type="protein sequence ID" value="GIL80872.1"/>
    <property type="molecule type" value="Genomic_DNA"/>
</dbReference>
<dbReference type="Proteomes" id="UP000722791">
    <property type="component" value="Unassembled WGS sequence"/>
</dbReference>
<dbReference type="EMBL" id="BNCQ01000017">
    <property type="protein sequence ID" value="GIM04917.1"/>
    <property type="molecule type" value="Genomic_DNA"/>
</dbReference>
<feature type="region of interest" description="Disordered" evidence="1">
    <location>
        <begin position="1109"/>
        <end position="1171"/>
    </location>
</feature>
<feature type="region of interest" description="Disordered" evidence="1">
    <location>
        <begin position="982"/>
        <end position="1016"/>
    </location>
</feature>
<feature type="compositionally biased region" description="Polar residues" evidence="1">
    <location>
        <begin position="397"/>
        <end position="410"/>
    </location>
</feature>
<evidence type="ECO:0000256" key="1">
    <source>
        <dbReference type="SAM" id="MobiDB-lite"/>
    </source>
</evidence>
<feature type="region of interest" description="Disordered" evidence="1">
    <location>
        <begin position="669"/>
        <end position="702"/>
    </location>
</feature>
<dbReference type="OrthoDB" id="10693000at2759"/>
<dbReference type="PANTHER" id="PTHR46007:SF8">
    <property type="entry name" value="C2H2-TYPE DOMAIN-CONTAINING PROTEIN"/>
    <property type="match status" value="1"/>
</dbReference>
<feature type="compositionally biased region" description="Low complexity" evidence="1">
    <location>
        <begin position="1051"/>
        <end position="1075"/>
    </location>
</feature>
<dbReference type="PANTHER" id="PTHR46007">
    <property type="entry name" value="MEDIATOR OF RNA POLYMERASE II TRANSCRIPTION SUBUNIT 12"/>
    <property type="match status" value="1"/>
</dbReference>
<evidence type="ECO:0000313" key="5">
    <source>
        <dbReference type="Proteomes" id="UP000747110"/>
    </source>
</evidence>
<feature type="region of interest" description="Disordered" evidence="1">
    <location>
        <begin position="319"/>
        <end position="415"/>
    </location>
</feature>
<feature type="compositionally biased region" description="Low complexity" evidence="1">
    <location>
        <begin position="996"/>
        <end position="1012"/>
    </location>
</feature>
<feature type="region of interest" description="Disordered" evidence="1">
    <location>
        <begin position="1454"/>
        <end position="1519"/>
    </location>
</feature>
<feature type="compositionally biased region" description="Pro residues" evidence="1">
    <location>
        <begin position="986"/>
        <end position="995"/>
    </location>
</feature>
<feature type="region of interest" description="Disordered" evidence="1">
    <location>
        <begin position="797"/>
        <end position="842"/>
    </location>
</feature>
<feature type="compositionally biased region" description="Basic and acidic residues" evidence="1">
    <location>
        <begin position="319"/>
        <end position="329"/>
    </location>
</feature>
<evidence type="ECO:0008006" key="6">
    <source>
        <dbReference type="Google" id="ProtNLM"/>
    </source>
</evidence>
<dbReference type="InterPro" id="IPR051647">
    <property type="entry name" value="Mediator_comp_sub12"/>
</dbReference>
<name>A0A8J4GDF0_9CHLO</name>
<evidence type="ECO:0000313" key="2">
    <source>
        <dbReference type="EMBL" id="GIL80872.1"/>
    </source>
</evidence>
<feature type="compositionally biased region" description="Basic and acidic residues" evidence="1">
    <location>
        <begin position="385"/>
        <end position="395"/>
    </location>
</feature>
<feature type="region of interest" description="Disordered" evidence="1">
    <location>
        <begin position="1051"/>
        <end position="1094"/>
    </location>
</feature>
<feature type="region of interest" description="Disordered" evidence="1">
    <location>
        <begin position="934"/>
        <end position="970"/>
    </location>
</feature>
<evidence type="ECO:0000313" key="3">
    <source>
        <dbReference type="EMBL" id="GIM04917.1"/>
    </source>
</evidence>
<feature type="compositionally biased region" description="Gly residues" evidence="1">
    <location>
        <begin position="1113"/>
        <end position="1134"/>
    </location>
</feature>
<feature type="compositionally biased region" description="Low complexity" evidence="1">
    <location>
        <begin position="863"/>
        <end position="887"/>
    </location>
</feature>
<feature type="region of interest" description="Disordered" evidence="1">
    <location>
        <begin position="571"/>
        <end position="619"/>
    </location>
</feature>
<feature type="compositionally biased region" description="Polar residues" evidence="1">
    <location>
        <begin position="1144"/>
        <end position="1155"/>
    </location>
</feature>
<feature type="compositionally biased region" description="Low complexity" evidence="1">
    <location>
        <begin position="137"/>
        <end position="178"/>
    </location>
</feature>
<dbReference type="GO" id="GO:0016592">
    <property type="term" value="C:mediator complex"/>
    <property type="evidence" value="ECO:0007669"/>
    <property type="project" value="TreeGrafter"/>
</dbReference>
<feature type="region of interest" description="Disordered" evidence="1">
    <location>
        <begin position="93"/>
        <end position="201"/>
    </location>
</feature>